<gene>
    <name evidence="2" type="ORF">PENTCL1PPCAC_28742</name>
</gene>
<proteinExistence type="predicted"/>
<dbReference type="Gene3D" id="3.40.390.10">
    <property type="entry name" value="Collagenase (Catalytic Domain)"/>
    <property type="match status" value="1"/>
</dbReference>
<dbReference type="AlphaFoldDB" id="A0AAV5UJQ1"/>
<feature type="non-terminal residue" evidence="2">
    <location>
        <position position="210"/>
    </location>
</feature>
<dbReference type="SUPFAM" id="SSF55486">
    <property type="entry name" value="Metalloproteases ('zincins'), catalytic domain"/>
    <property type="match status" value="1"/>
</dbReference>
<dbReference type="GO" id="GO:0005886">
    <property type="term" value="C:plasma membrane"/>
    <property type="evidence" value="ECO:0007669"/>
    <property type="project" value="TreeGrafter"/>
</dbReference>
<evidence type="ECO:0000313" key="3">
    <source>
        <dbReference type="Proteomes" id="UP001432027"/>
    </source>
</evidence>
<protein>
    <recommendedName>
        <fullName evidence="1">Peptidase M13 C-terminal domain-containing protein</fullName>
    </recommendedName>
</protein>
<reference evidence="2" key="1">
    <citation type="submission" date="2023-10" db="EMBL/GenBank/DDBJ databases">
        <title>Genome assembly of Pristionchus species.</title>
        <authorList>
            <person name="Yoshida K."/>
            <person name="Sommer R.J."/>
        </authorList>
    </citation>
    <scope>NUCLEOTIDE SEQUENCE</scope>
    <source>
        <strain evidence="2">RS0144</strain>
    </source>
</reference>
<sequence length="210" mass="24274">VIHMVFRITENFNFNSYFLPKTKIATILAPFLYRPESNSDILKELFITYYVLGHEMYHSLFHLGSPYLTMYGHRAECVMDHYQKTCGQFAMGACKSGEFTFTEDAPDIESLRLLYALLRENYSPEQLAKPIHGLATKLEQAFFIYTASDMCVKDKERTIEQAKDEHSAFNIRVNAALSLMPEFSRAFKCKEGDLMYIEEKDSCYFLGPNS</sequence>
<dbReference type="GO" id="GO:0004222">
    <property type="term" value="F:metalloendopeptidase activity"/>
    <property type="evidence" value="ECO:0007669"/>
    <property type="project" value="InterPro"/>
</dbReference>
<dbReference type="PROSITE" id="PS51885">
    <property type="entry name" value="NEPRILYSIN"/>
    <property type="match status" value="1"/>
</dbReference>
<evidence type="ECO:0000259" key="1">
    <source>
        <dbReference type="Pfam" id="PF01431"/>
    </source>
</evidence>
<dbReference type="EMBL" id="BTSX01000006">
    <property type="protein sequence ID" value="GMT06568.1"/>
    <property type="molecule type" value="Genomic_DNA"/>
</dbReference>
<dbReference type="PANTHER" id="PTHR11733">
    <property type="entry name" value="ZINC METALLOPROTEASE FAMILY M13 NEPRILYSIN-RELATED"/>
    <property type="match status" value="1"/>
</dbReference>
<feature type="domain" description="Peptidase M13 C-terminal" evidence="1">
    <location>
        <begin position="15"/>
        <end position="203"/>
    </location>
</feature>
<dbReference type="PANTHER" id="PTHR11733:SF208">
    <property type="entry name" value="PEPTIDASE M13 C-TERMINAL DOMAIN-CONTAINING PROTEIN"/>
    <property type="match status" value="1"/>
</dbReference>
<organism evidence="2 3">
    <name type="scientific">Pristionchus entomophagus</name>
    <dbReference type="NCBI Taxonomy" id="358040"/>
    <lineage>
        <taxon>Eukaryota</taxon>
        <taxon>Metazoa</taxon>
        <taxon>Ecdysozoa</taxon>
        <taxon>Nematoda</taxon>
        <taxon>Chromadorea</taxon>
        <taxon>Rhabditida</taxon>
        <taxon>Rhabditina</taxon>
        <taxon>Diplogasteromorpha</taxon>
        <taxon>Diplogasteroidea</taxon>
        <taxon>Neodiplogasteridae</taxon>
        <taxon>Pristionchus</taxon>
    </lineage>
</organism>
<evidence type="ECO:0000313" key="2">
    <source>
        <dbReference type="EMBL" id="GMT06568.1"/>
    </source>
</evidence>
<dbReference type="Proteomes" id="UP001432027">
    <property type="component" value="Unassembled WGS sequence"/>
</dbReference>
<dbReference type="InterPro" id="IPR018497">
    <property type="entry name" value="Peptidase_M13_C"/>
</dbReference>
<keyword evidence="3" id="KW-1185">Reference proteome</keyword>
<dbReference type="Pfam" id="PF01431">
    <property type="entry name" value="Peptidase_M13"/>
    <property type="match status" value="1"/>
</dbReference>
<name>A0AAV5UJQ1_9BILA</name>
<dbReference type="GO" id="GO:0016485">
    <property type="term" value="P:protein processing"/>
    <property type="evidence" value="ECO:0007669"/>
    <property type="project" value="TreeGrafter"/>
</dbReference>
<dbReference type="InterPro" id="IPR000718">
    <property type="entry name" value="Peptidase_M13"/>
</dbReference>
<accession>A0AAV5UJQ1</accession>
<comment type="caution">
    <text evidence="2">The sequence shown here is derived from an EMBL/GenBank/DDBJ whole genome shotgun (WGS) entry which is preliminary data.</text>
</comment>
<feature type="non-terminal residue" evidence="2">
    <location>
        <position position="1"/>
    </location>
</feature>
<dbReference type="InterPro" id="IPR024079">
    <property type="entry name" value="MetalloPept_cat_dom_sf"/>
</dbReference>